<dbReference type="PANTHER" id="PTHR11070">
    <property type="entry name" value="UVRD / RECB / PCRA DNA HELICASE FAMILY MEMBER"/>
    <property type="match status" value="1"/>
</dbReference>
<dbReference type="GO" id="GO:0000724">
    <property type="term" value="P:double-strand break repair via homologous recombination"/>
    <property type="evidence" value="ECO:0007669"/>
    <property type="project" value="TreeGrafter"/>
</dbReference>
<feature type="compositionally biased region" description="Acidic residues" evidence="9">
    <location>
        <begin position="547"/>
        <end position="560"/>
    </location>
</feature>
<dbReference type="Pfam" id="PF13361">
    <property type="entry name" value="UvrD_C"/>
    <property type="match status" value="1"/>
</dbReference>
<feature type="compositionally biased region" description="Low complexity" evidence="9">
    <location>
        <begin position="163"/>
        <end position="172"/>
    </location>
</feature>
<reference evidence="11" key="1">
    <citation type="journal article" date="2023" name="G3 (Bethesda)">
        <title>Whole genome assembly and annotation of the endangered Caribbean coral Acropora cervicornis.</title>
        <authorList>
            <person name="Selwyn J.D."/>
            <person name="Vollmer S.V."/>
        </authorList>
    </citation>
    <scope>NUCLEOTIDE SEQUENCE</scope>
    <source>
        <strain evidence="11">K2</strain>
    </source>
</reference>
<dbReference type="Pfam" id="PF00646">
    <property type="entry name" value="F-box"/>
    <property type="match status" value="1"/>
</dbReference>
<evidence type="ECO:0000256" key="6">
    <source>
        <dbReference type="ARBA" id="ARBA00034617"/>
    </source>
</evidence>
<feature type="compositionally biased region" description="Low complexity" evidence="9">
    <location>
        <begin position="352"/>
        <end position="368"/>
    </location>
</feature>
<feature type="compositionally biased region" description="Low complexity" evidence="9">
    <location>
        <begin position="401"/>
        <end position="413"/>
    </location>
</feature>
<keyword evidence="5" id="KW-0413">Isomerase</keyword>
<gene>
    <name evidence="11" type="ORF">P5673_022658</name>
</gene>
<dbReference type="InterPro" id="IPR014016">
    <property type="entry name" value="UvrD-like_ATP-bd"/>
</dbReference>
<feature type="compositionally biased region" description="Low complexity" evidence="9">
    <location>
        <begin position="483"/>
        <end position="492"/>
    </location>
</feature>
<dbReference type="GO" id="GO:0005634">
    <property type="term" value="C:nucleus"/>
    <property type="evidence" value="ECO:0007669"/>
    <property type="project" value="TreeGrafter"/>
</dbReference>
<accession>A0AAD9UZT6</accession>
<dbReference type="GO" id="GO:0043138">
    <property type="term" value="F:3'-5' DNA helicase activity"/>
    <property type="evidence" value="ECO:0007669"/>
    <property type="project" value="UniProtKB-EC"/>
</dbReference>
<dbReference type="Proteomes" id="UP001249851">
    <property type="component" value="Unassembled WGS sequence"/>
</dbReference>
<comment type="catalytic activity">
    <reaction evidence="6">
        <text>Couples ATP hydrolysis with the unwinding of duplex DNA by translocating in the 3'-5' direction.</text>
        <dbReference type="EC" id="5.6.2.4"/>
    </reaction>
</comment>
<dbReference type="Gene3D" id="1.20.1280.50">
    <property type="match status" value="1"/>
</dbReference>
<dbReference type="InterPro" id="IPR000212">
    <property type="entry name" value="DNA_helicase_UvrD/REP"/>
</dbReference>
<dbReference type="GO" id="GO:0003677">
    <property type="term" value="F:DNA binding"/>
    <property type="evidence" value="ECO:0007669"/>
    <property type="project" value="InterPro"/>
</dbReference>
<feature type="compositionally biased region" description="Low complexity" evidence="9">
    <location>
        <begin position="513"/>
        <end position="522"/>
    </location>
</feature>
<evidence type="ECO:0000313" key="12">
    <source>
        <dbReference type="Proteomes" id="UP001249851"/>
    </source>
</evidence>
<dbReference type="InterPro" id="IPR027417">
    <property type="entry name" value="P-loop_NTPase"/>
</dbReference>
<dbReference type="SMART" id="SM00256">
    <property type="entry name" value="FBOX"/>
    <property type="match status" value="1"/>
</dbReference>
<feature type="region of interest" description="Disordered" evidence="9">
    <location>
        <begin position="129"/>
        <end position="216"/>
    </location>
</feature>
<feature type="compositionally biased region" description="Low complexity" evidence="9">
    <location>
        <begin position="256"/>
        <end position="275"/>
    </location>
</feature>
<dbReference type="PROSITE" id="PS50181">
    <property type="entry name" value="FBOX"/>
    <property type="match status" value="1"/>
</dbReference>
<feature type="compositionally biased region" description="Basic residues" evidence="9">
    <location>
        <begin position="525"/>
        <end position="535"/>
    </location>
</feature>
<evidence type="ECO:0000256" key="1">
    <source>
        <dbReference type="ARBA" id="ARBA00022741"/>
    </source>
</evidence>
<comment type="caution">
    <text evidence="11">The sequence shown here is derived from an EMBL/GenBank/DDBJ whole genome shotgun (WGS) entry which is preliminary data.</text>
</comment>
<keyword evidence="12" id="KW-1185">Reference proteome</keyword>
<organism evidence="11 12">
    <name type="scientific">Acropora cervicornis</name>
    <name type="common">Staghorn coral</name>
    <dbReference type="NCBI Taxonomy" id="6130"/>
    <lineage>
        <taxon>Eukaryota</taxon>
        <taxon>Metazoa</taxon>
        <taxon>Cnidaria</taxon>
        <taxon>Anthozoa</taxon>
        <taxon>Hexacorallia</taxon>
        <taxon>Scleractinia</taxon>
        <taxon>Astrocoeniina</taxon>
        <taxon>Acroporidae</taxon>
        <taxon>Acropora</taxon>
    </lineage>
</organism>
<dbReference type="InterPro" id="IPR001810">
    <property type="entry name" value="F-box_dom"/>
</dbReference>
<evidence type="ECO:0000256" key="8">
    <source>
        <dbReference type="ARBA" id="ARBA00048988"/>
    </source>
</evidence>
<evidence type="ECO:0000256" key="7">
    <source>
        <dbReference type="ARBA" id="ARBA00034808"/>
    </source>
</evidence>
<dbReference type="GO" id="GO:0031297">
    <property type="term" value="P:replication fork processing"/>
    <property type="evidence" value="ECO:0007669"/>
    <property type="project" value="TreeGrafter"/>
</dbReference>
<feature type="compositionally biased region" description="Basic and acidic residues" evidence="9">
    <location>
        <begin position="415"/>
        <end position="432"/>
    </location>
</feature>
<evidence type="ECO:0000259" key="10">
    <source>
        <dbReference type="PROSITE" id="PS50181"/>
    </source>
</evidence>
<feature type="domain" description="F-box" evidence="10">
    <location>
        <begin position="565"/>
        <end position="614"/>
    </location>
</feature>
<reference evidence="11" key="2">
    <citation type="journal article" date="2023" name="Science">
        <title>Genomic signatures of disease resistance in endangered staghorn corals.</title>
        <authorList>
            <person name="Vollmer S.V."/>
            <person name="Selwyn J.D."/>
            <person name="Despard B.A."/>
            <person name="Roesel C.L."/>
        </authorList>
    </citation>
    <scope>NUCLEOTIDE SEQUENCE</scope>
    <source>
        <strain evidence="11">K2</strain>
    </source>
</reference>
<evidence type="ECO:0000256" key="2">
    <source>
        <dbReference type="ARBA" id="ARBA00022801"/>
    </source>
</evidence>
<evidence type="ECO:0000256" key="9">
    <source>
        <dbReference type="SAM" id="MobiDB-lite"/>
    </source>
</evidence>
<keyword evidence="2" id="KW-0378">Hydrolase</keyword>
<dbReference type="InterPro" id="IPR014017">
    <property type="entry name" value="DNA_helicase_UvrD-like_C"/>
</dbReference>
<feature type="compositionally biased region" description="Polar residues" evidence="9">
    <location>
        <begin position="304"/>
        <end position="316"/>
    </location>
</feature>
<dbReference type="PANTHER" id="PTHR11070:SF30">
    <property type="entry name" value="F-BOX DNA HELICASE 1"/>
    <property type="match status" value="1"/>
</dbReference>
<feature type="compositionally biased region" description="Basic residues" evidence="9">
    <location>
        <begin position="471"/>
        <end position="481"/>
    </location>
</feature>
<protein>
    <recommendedName>
        <fullName evidence="7">DNA 3'-5' helicase</fullName>
        <ecNumber evidence="7">5.6.2.4</ecNumber>
    </recommendedName>
</protein>
<keyword evidence="3 11" id="KW-0347">Helicase</keyword>
<evidence type="ECO:0000313" key="11">
    <source>
        <dbReference type="EMBL" id="KAK2555635.1"/>
    </source>
</evidence>
<dbReference type="SUPFAM" id="SSF52540">
    <property type="entry name" value="P-loop containing nucleoside triphosphate hydrolases"/>
    <property type="match status" value="1"/>
</dbReference>
<evidence type="ECO:0000256" key="3">
    <source>
        <dbReference type="ARBA" id="ARBA00022806"/>
    </source>
</evidence>
<keyword evidence="4" id="KW-0067">ATP-binding</keyword>
<feature type="compositionally biased region" description="Polar residues" evidence="9">
    <location>
        <begin position="229"/>
        <end position="239"/>
    </location>
</feature>
<proteinExistence type="predicted"/>
<name>A0AAD9UZT6_ACRCE</name>
<evidence type="ECO:0000256" key="5">
    <source>
        <dbReference type="ARBA" id="ARBA00023235"/>
    </source>
</evidence>
<dbReference type="EMBL" id="JARQWQ010000061">
    <property type="protein sequence ID" value="KAK2555635.1"/>
    <property type="molecule type" value="Genomic_DNA"/>
</dbReference>
<dbReference type="GO" id="GO:0016787">
    <property type="term" value="F:hydrolase activity"/>
    <property type="evidence" value="ECO:0007669"/>
    <property type="project" value="UniProtKB-KW"/>
</dbReference>
<sequence>MAQNASPRKIQNRNVLSPQQRLISNYFTPKSGITKEVVNFPARPEETAGRFQRTTAIQTGDSFTNATWDGTVLPREPCGLTTEARCLKIRGQDNECFERTAVHSRSFRRSCFGEEKTWKTSIAGNSLGKDPVHCSGNRRPQFGEQTRVSPTMAPVKANYKKCSSFSNPTSTSSDKRKRSEGSRNHPCTEGPIVPKKRQKNIPMNCEERGISSSSDSDGCVVTLVQCNTDGQKSSKSSGESCRKATKRKLKKRIIVSSSGASTSSDNGSSESLVKISNKKSKKSLSATPVSRESTKKAIKKRMIVSSSEASTSSDNGSIESSEKISYKLSKKSLSLTPLSKENTKKVSKKRVIVSSSEASTSSDNGSSESSEKISNKKSKKSLSLTPLSKESTKKVSKKRVTVSSSDASTSSDNDSSDRSQENGKNEKIREAVKPMSRGSVNRTASPAAVANKEYAPSSLKPLSKMNANRKQSLRKTGKKKAILTLSATSSTSCANERIESSHKTGKKRATGNSSSCSKSQDSLKCRKKKARKTKTCRSASSSRNGPVEDDDESNTEDDSDTNPSGTEFSHLPEKIMENIFCQLPMIDLLLNCALVCRQWNNIVARHTFIPWKKKYFRLKKKDAECEEEMTRFLDKEGLFELELFPSSLSSFMRTLKGKRCSSLTENLKTHCKFPLIKTFLETLTEKSTMHPSTWSVVSLLTLVCQTVYEVQDILHCLVRSSCLVHDILECFYCLASIFYHLATQNRIDSGLHYRVYYALYLYENSYQATHSPITSVFDGDPCKQQSIRKQRSLGEKLKLTHEQVRILKHDVNIGEVAKIVAFAGTGKTTTLVQYTKMRPRTKFLNVVYNKSTQLQAVEIFPSNVESRTVHSLAYQAVGFRYKAKLAYAVSVRNIMNALPSEGGFLHARRVEDTLKNFIASASTTVKKKHIPEARVYASDLLDVRAVFGDQNHYDDGYFQSEIYLKKVKEHAVRLWERMKDVMDTEFPITHDGYLKVYQLSRPALDWFDCLLVDEAQDCTPAVADILLSQGCAKILVGDPHQQIYAFRGAKNALADVQSTHTFYLTQSFRFGPEIAHVASSVLDVLKGVRDKTLVGVARKGSVLGETSGQMCAITRCNYTLFNEVVRVCSAQNDTKVGFVGGIRSLGLARIEDIHKLFVCGPNNPSYGIKDPLIRKFRSFHELKKYATTAHDPDLLGKIKIVETYGRMLKQQIEEIKSKAVSDLPDADIVFSTAHKAKGLEFDTVRITDDFLPGSDTGMMSLQSQAEDEKNLVYVAVSRAKKCLQLNETLLRILACRMSFVCIECNDQINPSPSDHFAVKKEDITLGGNIKLPGGRLCSACATKKAPHLGSLMRKTSNTADNESS</sequence>
<evidence type="ECO:0000256" key="4">
    <source>
        <dbReference type="ARBA" id="ARBA00022840"/>
    </source>
</evidence>
<feature type="region of interest" description="Disordered" evidence="9">
    <location>
        <begin position="229"/>
        <end position="569"/>
    </location>
</feature>
<dbReference type="Gene3D" id="3.40.50.300">
    <property type="entry name" value="P-loop containing nucleotide triphosphate hydrolases"/>
    <property type="match status" value="2"/>
</dbReference>
<dbReference type="EC" id="5.6.2.4" evidence="7"/>
<dbReference type="InterPro" id="IPR036047">
    <property type="entry name" value="F-box-like_dom_sf"/>
</dbReference>
<feature type="compositionally biased region" description="Low complexity" evidence="9">
    <location>
        <begin position="331"/>
        <end position="340"/>
    </location>
</feature>
<keyword evidence="1" id="KW-0547">Nucleotide-binding</keyword>
<dbReference type="GO" id="GO:0005524">
    <property type="term" value="F:ATP binding"/>
    <property type="evidence" value="ECO:0007669"/>
    <property type="project" value="UniProtKB-KW"/>
</dbReference>
<feature type="compositionally biased region" description="Basic residues" evidence="9">
    <location>
        <begin position="243"/>
        <end position="253"/>
    </location>
</feature>
<dbReference type="Pfam" id="PF00580">
    <property type="entry name" value="UvrD-helicase"/>
    <property type="match status" value="1"/>
</dbReference>
<feature type="compositionally biased region" description="Basic and acidic residues" evidence="9">
    <location>
        <begin position="173"/>
        <end position="183"/>
    </location>
</feature>
<dbReference type="CDD" id="cd22095">
    <property type="entry name" value="F-box_FBXO18"/>
    <property type="match status" value="1"/>
</dbReference>
<comment type="catalytic activity">
    <reaction evidence="8">
        <text>ATP + H2O = ADP + phosphate + H(+)</text>
        <dbReference type="Rhea" id="RHEA:13065"/>
        <dbReference type="ChEBI" id="CHEBI:15377"/>
        <dbReference type="ChEBI" id="CHEBI:15378"/>
        <dbReference type="ChEBI" id="CHEBI:30616"/>
        <dbReference type="ChEBI" id="CHEBI:43474"/>
        <dbReference type="ChEBI" id="CHEBI:456216"/>
        <dbReference type="EC" id="5.6.2.4"/>
    </reaction>
</comment>
<dbReference type="SUPFAM" id="SSF81383">
    <property type="entry name" value="F-box domain"/>
    <property type="match status" value="1"/>
</dbReference>